<dbReference type="InterPro" id="IPR036928">
    <property type="entry name" value="AS_sf"/>
</dbReference>
<dbReference type="Gene3D" id="3.90.1300.10">
    <property type="entry name" value="Amidase signature (AS) domain"/>
    <property type="match status" value="1"/>
</dbReference>
<sequence length="145" mass="15407">MTDMLELLDVIVADDPETHGDLRRRQTWVNIPKASEARPSSYPDIAVTASLAGKRFGLPAMYINADPEVGTGETVGIGGATGQKTATRASMIVLCNAARAALEAAGAEMVVTDFPVVSNYEGDQADTPSRPHGPPYARIRRLNAI</sequence>
<organism evidence="1 2">
    <name type="scientific">Shinella curvata</name>
    <dbReference type="NCBI Taxonomy" id="1817964"/>
    <lineage>
        <taxon>Bacteria</taxon>
        <taxon>Pseudomonadati</taxon>
        <taxon>Pseudomonadota</taxon>
        <taxon>Alphaproteobacteria</taxon>
        <taxon>Hyphomicrobiales</taxon>
        <taxon>Rhizobiaceae</taxon>
        <taxon>Shinella</taxon>
    </lineage>
</organism>
<dbReference type="RefSeq" id="WP_244763554.1">
    <property type="nucleotide sequence ID" value="NZ_JALJCJ010000008.1"/>
</dbReference>
<gene>
    <name evidence="1" type="ORF">GB928_025440</name>
</gene>
<proteinExistence type="predicted"/>
<dbReference type="Proteomes" id="UP001177080">
    <property type="component" value="Unassembled WGS sequence"/>
</dbReference>
<evidence type="ECO:0000313" key="1">
    <source>
        <dbReference type="EMBL" id="MDO6124540.1"/>
    </source>
</evidence>
<keyword evidence="2" id="KW-1185">Reference proteome</keyword>
<reference evidence="1" key="1">
    <citation type="submission" date="2022-04" db="EMBL/GenBank/DDBJ databases">
        <title>Shinella lacus sp. nov., a novel member of the genus Shinella from water.</title>
        <authorList>
            <person name="Deng Y."/>
        </authorList>
    </citation>
    <scope>NUCLEOTIDE SEQUENCE</scope>
    <source>
        <strain evidence="1">JCM 31239</strain>
    </source>
</reference>
<name>A0ABT8XLD0_9HYPH</name>
<protein>
    <submittedName>
        <fullName evidence="1">Uncharacterized protein</fullName>
    </submittedName>
</protein>
<comment type="caution">
    <text evidence="1">The sequence shown here is derived from an EMBL/GenBank/DDBJ whole genome shotgun (WGS) entry which is preliminary data.</text>
</comment>
<evidence type="ECO:0000313" key="2">
    <source>
        <dbReference type="Proteomes" id="UP001177080"/>
    </source>
</evidence>
<accession>A0ABT8XLD0</accession>
<dbReference type="EMBL" id="WHSC02000013">
    <property type="protein sequence ID" value="MDO6124540.1"/>
    <property type="molecule type" value="Genomic_DNA"/>
</dbReference>